<dbReference type="EMBL" id="OX459966">
    <property type="protein sequence ID" value="CAI9171493.1"/>
    <property type="molecule type" value="Genomic_DNA"/>
</dbReference>
<proteinExistence type="predicted"/>
<accession>A0ABN8ZDC1</accession>
<gene>
    <name evidence="2" type="ORF">MRATA1EN1_LOCUS20455</name>
</gene>
<feature type="region of interest" description="Disordered" evidence="1">
    <location>
        <begin position="60"/>
        <end position="151"/>
    </location>
</feature>
<evidence type="ECO:0000256" key="1">
    <source>
        <dbReference type="SAM" id="MobiDB-lite"/>
    </source>
</evidence>
<evidence type="ECO:0000313" key="3">
    <source>
        <dbReference type="Proteomes" id="UP001176941"/>
    </source>
</evidence>
<name>A0ABN8ZDC1_RANTA</name>
<reference evidence="2" key="1">
    <citation type="submission" date="2023-04" db="EMBL/GenBank/DDBJ databases">
        <authorList>
            <consortium name="ELIXIR-Norway"/>
        </authorList>
    </citation>
    <scope>NUCLEOTIDE SEQUENCE [LARGE SCALE GENOMIC DNA]</scope>
</reference>
<evidence type="ECO:0000313" key="2">
    <source>
        <dbReference type="EMBL" id="CAI9171493.1"/>
    </source>
</evidence>
<feature type="region of interest" description="Disordered" evidence="1">
    <location>
        <begin position="1"/>
        <end position="31"/>
    </location>
</feature>
<keyword evidence="3" id="KW-1185">Reference proteome</keyword>
<organism evidence="2 3">
    <name type="scientific">Rangifer tarandus platyrhynchus</name>
    <name type="common">Svalbard reindeer</name>
    <dbReference type="NCBI Taxonomy" id="3082113"/>
    <lineage>
        <taxon>Eukaryota</taxon>
        <taxon>Metazoa</taxon>
        <taxon>Chordata</taxon>
        <taxon>Craniata</taxon>
        <taxon>Vertebrata</taxon>
        <taxon>Euteleostomi</taxon>
        <taxon>Mammalia</taxon>
        <taxon>Eutheria</taxon>
        <taxon>Laurasiatheria</taxon>
        <taxon>Artiodactyla</taxon>
        <taxon>Ruminantia</taxon>
        <taxon>Pecora</taxon>
        <taxon>Cervidae</taxon>
        <taxon>Odocoileinae</taxon>
        <taxon>Rangifer</taxon>
    </lineage>
</organism>
<protein>
    <submittedName>
        <fullName evidence="2">Uncharacterized protein</fullName>
    </submittedName>
</protein>
<dbReference type="Proteomes" id="UP001176941">
    <property type="component" value="Chromosome 30"/>
</dbReference>
<sequence>MFSADVRKRVPASGTCFGARPRRFDPQRSRPALWAPADRDVESRGLRPLWGSYSLRPLPAWPRGALRQDPAPRVGGERAGCAQGHQRNGERALPGRAGSPTGHGPRVPLCPLATSPWALGGLPSGGTQRVSPTALCSGGLPSRPASGARPP</sequence>